<evidence type="ECO:0000256" key="1">
    <source>
        <dbReference type="ARBA" id="ARBA00023015"/>
    </source>
</evidence>
<dbReference type="SUPFAM" id="SSF46785">
    <property type="entry name" value="Winged helix' DNA-binding domain"/>
    <property type="match status" value="1"/>
</dbReference>
<dbReference type="Gene3D" id="3.40.50.1360">
    <property type="match status" value="1"/>
</dbReference>
<dbReference type="EMBL" id="CP041969">
    <property type="protein sequence ID" value="QMV40575.1"/>
    <property type="molecule type" value="Genomic_DNA"/>
</dbReference>
<keyword evidence="2" id="KW-0238">DNA-binding</keyword>
<feature type="domain" description="HTH deoR-type" evidence="4">
    <location>
        <begin position="11"/>
        <end position="66"/>
    </location>
</feature>
<evidence type="ECO:0000256" key="3">
    <source>
        <dbReference type="ARBA" id="ARBA00023163"/>
    </source>
</evidence>
<evidence type="ECO:0000259" key="4">
    <source>
        <dbReference type="PROSITE" id="PS51000"/>
    </source>
</evidence>
<evidence type="ECO:0000313" key="5">
    <source>
        <dbReference type="EMBL" id="QMV40575.1"/>
    </source>
</evidence>
<dbReference type="PROSITE" id="PS00894">
    <property type="entry name" value="HTH_DEOR_1"/>
    <property type="match status" value="1"/>
</dbReference>
<evidence type="ECO:0000313" key="6">
    <source>
        <dbReference type="Proteomes" id="UP000515679"/>
    </source>
</evidence>
<dbReference type="Pfam" id="PF00455">
    <property type="entry name" value="DeoRC"/>
    <property type="match status" value="1"/>
</dbReference>
<dbReference type="SMART" id="SM00420">
    <property type="entry name" value="HTH_DEOR"/>
    <property type="match status" value="1"/>
</dbReference>
<dbReference type="InterPro" id="IPR037171">
    <property type="entry name" value="NagB/RpiA_transferase-like"/>
</dbReference>
<dbReference type="InterPro" id="IPR014036">
    <property type="entry name" value="DeoR-like_C"/>
</dbReference>
<dbReference type="AlphaFoldDB" id="A0A7G5BUE1"/>
<protein>
    <submittedName>
        <fullName evidence="5">DeoR/GlpR transcriptional regulator</fullName>
    </submittedName>
</protein>
<dbReference type="InterPro" id="IPR018356">
    <property type="entry name" value="Tscrpt_reg_HTH_DeoR_CS"/>
</dbReference>
<dbReference type="KEGG" id="cchl:FPL14_04680"/>
<dbReference type="GO" id="GO:0003677">
    <property type="term" value="F:DNA binding"/>
    <property type="evidence" value="ECO:0007669"/>
    <property type="project" value="UniProtKB-KW"/>
</dbReference>
<dbReference type="GO" id="GO:0003700">
    <property type="term" value="F:DNA-binding transcription factor activity"/>
    <property type="evidence" value="ECO:0007669"/>
    <property type="project" value="InterPro"/>
</dbReference>
<evidence type="ECO:0000256" key="2">
    <source>
        <dbReference type="ARBA" id="ARBA00023125"/>
    </source>
</evidence>
<sequence>MFVIKGGSNVNNAREKDILELLHKQSPSSVQQLATHLKMSEVTVRRDLVDMEQKGLLVRKRGWAFLPGLGIEPLFNQRMKQNSDLKQRIAAYAADQVCEGEVIALDIGTTVTELARELLRKNNVTVFTFSFQAANILSQSNVNLYLVGGNLRKTEMSLVGSITRDTIMKFHFDRFFMGMAGLSKDNGPTDFNLEEAEIKRAFLERSKHVVALVDKTKIGVTSLVKICEFDEIDEIVTNEDPNSMHEQIPFRGKWTFV</sequence>
<dbReference type="InterPro" id="IPR036390">
    <property type="entry name" value="WH_DNA-bd_sf"/>
</dbReference>
<dbReference type="InterPro" id="IPR050313">
    <property type="entry name" value="Carb_Metab_HTH_regulators"/>
</dbReference>
<keyword evidence="1" id="KW-0805">Transcription regulation</keyword>
<dbReference type="PANTHER" id="PTHR30363">
    <property type="entry name" value="HTH-TYPE TRANSCRIPTIONAL REGULATOR SRLR-RELATED"/>
    <property type="match status" value="1"/>
</dbReference>
<reference evidence="5 6" key="1">
    <citation type="submission" date="2019-07" db="EMBL/GenBank/DDBJ databases">
        <authorList>
            <person name="Kim J.K."/>
            <person name="Cheong H.-M."/>
            <person name="Choi Y."/>
            <person name="Hwang K.J."/>
            <person name="Lee S."/>
            <person name="Choi C."/>
        </authorList>
    </citation>
    <scope>NUCLEOTIDE SEQUENCE [LARGE SCALE GENOMIC DNA]</scope>
    <source>
        <strain evidence="5 6">KS 22</strain>
    </source>
</reference>
<dbReference type="Pfam" id="PF08220">
    <property type="entry name" value="HTH_DeoR"/>
    <property type="match status" value="1"/>
</dbReference>
<keyword evidence="3" id="KW-0804">Transcription</keyword>
<dbReference type="Gene3D" id="1.10.10.10">
    <property type="entry name" value="Winged helix-like DNA-binding domain superfamily/Winged helix DNA-binding domain"/>
    <property type="match status" value="1"/>
</dbReference>
<dbReference type="InterPro" id="IPR001034">
    <property type="entry name" value="DeoR_HTH"/>
</dbReference>
<dbReference type="PRINTS" id="PR00037">
    <property type="entry name" value="HTHLACR"/>
</dbReference>
<dbReference type="PANTHER" id="PTHR30363:SF44">
    <property type="entry name" value="AGA OPERON TRANSCRIPTIONAL REPRESSOR-RELATED"/>
    <property type="match status" value="1"/>
</dbReference>
<proteinExistence type="predicted"/>
<dbReference type="PROSITE" id="PS51000">
    <property type="entry name" value="HTH_DEOR_2"/>
    <property type="match status" value="1"/>
</dbReference>
<dbReference type="SMART" id="SM01134">
    <property type="entry name" value="DeoRC"/>
    <property type="match status" value="1"/>
</dbReference>
<organism evidence="5 6">
    <name type="scientific">Cohnella cholangitidis</name>
    <dbReference type="NCBI Taxonomy" id="2598458"/>
    <lineage>
        <taxon>Bacteria</taxon>
        <taxon>Bacillati</taxon>
        <taxon>Bacillota</taxon>
        <taxon>Bacilli</taxon>
        <taxon>Bacillales</taxon>
        <taxon>Paenibacillaceae</taxon>
        <taxon>Cohnella</taxon>
    </lineage>
</organism>
<keyword evidence="6" id="KW-1185">Reference proteome</keyword>
<dbReference type="InterPro" id="IPR036388">
    <property type="entry name" value="WH-like_DNA-bd_sf"/>
</dbReference>
<gene>
    <name evidence="5" type="ORF">FPL14_04680</name>
</gene>
<name>A0A7G5BUE1_9BACL</name>
<dbReference type="SUPFAM" id="SSF100950">
    <property type="entry name" value="NagB/RpiA/CoA transferase-like"/>
    <property type="match status" value="1"/>
</dbReference>
<accession>A0A7G5BUE1</accession>
<dbReference type="Proteomes" id="UP000515679">
    <property type="component" value="Chromosome"/>
</dbReference>